<dbReference type="CDD" id="cd00609">
    <property type="entry name" value="AAT_like"/>
    <property type="match status" value="1"/>
</dbReference>
<reference evidence="7" key="1">
    <citation type="journal article" date="2013" name="Extremophiles">
        <title>Proteinivorax tanatarense gen. nov., sp. nov., an anaerobic, haloalkaliphilic, proteolytic bacterium isolated from a decaying algal bloom, and proposal of Proteinivoraceae fam. nov.</title>
        <authorList>
            <person name="Kevbrin V."/>
            <person name="Boltyanskaya Y."/>
            <person name="Zhilina T."/>
            <person name="Kolganova T."/>
            <person name="Lavrentjeva E."/>
            <person name="Kuznetsov B."/>
        </authorList>
    </citation>
    <scope>NUCLEOTIDE SEQUENCE</scope>
    <source>
        <strain evidence="7">Z-910T</strain>
    </source>
</reference>
<evidence type="ECO:0000256" key="5">
    <source>
        <dbReference type="ARBA" id="ARBA00037974"/>
    </source>
</evidence>
<dbReference type="AlphaFoldDB" id="A0AAU7VL38"/>
<dbReference type="Gene3D" id="3.90.1150.10">
    <property type="entry name" value="Aspartate Aminotransferase, domain 1"/>
    <property type="match status" value="1"/>
</dbReference>
<comment type="cofactor">
    <cofactor evidence="1">
        <name>pyridoxal 5'-phosphate</name>
        <dbReference type="ChEBI" id="CHEBI:597326"/>
    </cofactor>
</comment>
<keyword evidence="4 7" id="KW-0456">Lyase</keyword>
<accession>A0AAU7VL38</accession>
<gene>
    <name evidence="7" type="ORF">PRVXT_002906</name>
</gene>
<evidence type="ECO:0000256" key="1">
    <source>
        <dbReference type="ARBA" id="ARBA00001933"/>
    </source>
</evidence>
<name>A0AAU7VL38_9FIRM</name>
<evidence type="ECO:0000313" key="7">
    <source>
        <dbReference type="EMBL" id="XBX74846.1"/>
    </source>
</evidence>
<dbReference type="GO" id="GO:0047804">
    <property type="term" value="F:cysteine-S-conjugate beta-lyase activity"/>
    <property type="evidence" value="ECO:0007669"/>
    <property type="project" value="UniProtKB-EC"/>
</dbReference>
<dbReference type="PANTHER" id="PTHR43525">
    <property type="entry name" value="PROTEIN MALY"/>
    <property type="match status" value="1"/>
</dbReference>
<reference evidence="7" key="2">
    <citation type="submission" date="2024-06" db="EMBL/GenBank/DDBJ databases">
        <authorList>
            <person name="Petrova K.O."/>
            <person name="Toshchakov S.V."/>
            <person name="Boltjanskaja Y.V."/>
            <person name="Kevbrin V."/>
        </authorList>
    </citation>
    <scope>NUCLEOTIDE SEQUENCE</scope>
    <source>
        <strain evidence="7">Z-910T</strain>
    </source>
</reference>
<dbReference type="PANTHER" id="PTHR43525:SF1">
    <property type="entry name" value="PROTEIN MALY"/>
    <property type="match status" value="1"/>
</dbReference>
<dbReference type="InterPro" id="IPR051798">
    <property type="entry name" value="Class-II_PLP-Dep_Aminotrans"/>
</dbReference>
<dbReference type="EMBL" id="CP158367">
    <property type="protein sequence ID" value="XBX74846.1"/>
    <property type="molecule type" value="Genomic_DNA"/>
</dbReference>
<dbReference type="Gene3D" id="3.40.640.10">
    <property type="entry name" value="Type I PLP-dependent aspartate aminotransferase-like (Major domain)"/>
    <property type="match status" value="1"/>
</dbReference>
<dbReference type="InterPro" id="IPR015421">
    <property type="entry name" value="PyrdxlP-dep_Trfase_major"/>
</dbReference>
<sequence>MARFDKPVDRRDSDCMKFDGVRALYNKDDLIPMWVADMDFCAPNEVLSALKLKVEHGIFGYPGNLSKYYQAIIDWMEKRHNWRVEQEWIFPAPGVVPAIASILEELTTPNDKVIIQPPVYHPFLNIVKKVGCEVLENPLIYRNNRYEMDYGSLEEMIDERVKVLLLCSPHNPVGRVWNKEELKKLGDICSKYNIIVISDEIHHDLVFPKNKHWVFAQVDENFVDNTIVCTAPSKTFNLAGLQTANVIVPGEKLREKVQHKFSTVYNSFPNVMGIEATKAAYTYGDNWLDELLDYVKGNLEYLEEFIEKNLQPVKVIKPEGTYLVWLDFDEVNTDGLTAFDFVLKKAGVVSEPGEKYGGSTTSIRLNLACHRETLQKALFKIEEAINKPTV</sequence>
<dbReference type="RefSeq" id="WP_350343595.1">
    <property type="nucleotide sequence ID" value="NZ_CP158367.1"/>
</dbReference>
<dbReference type="NCBIfam" id="TIGR04350">
    <property type="entry name" value="C_S_lyase_PatB"/>
    <property type="match status" value="1"/>
</dbReference>
<dbReference type="InterPro" id="IPR015424">
    <property type="entry name" value="PyrdxlP-dep_Trfase"/>
</dbReference>
<dbReference type="InterPro" id="IPR004839">
    <property type="entry name" value="Aminotransferase_I/II_large"/>
</dbReference>
<comment type="similarity">
    <text evidence="5">Belongs to the class-II pyridoxal-phosphate-dependent aminotransferase family. MalY/PatB cystathionine beta-lyase subfamily.</text>
</comment>
<protein>
    <recommendedName>
        <fullName evidence="2">cysteine-S-conjugate beta-lyase</fullName>
        <ecNumber evidence="2">4.4.1.13</ecNumber>
    </recommendedName>
</protein>
<dbReference type="SUPFAM" id="SSF53383">
    <property type="entry name" value="PLP-dependent transferases"/>
    <property type="match status" value="1"/>
</dbReference>
<organism evidence="7">
    <name type="scientific">Proteinivorax tanatarense</name>
    <dbReference type="NCBI Taxonomy" id="1260629"/>
    <lineage>
        <taxon>Bacteria</taxon>
        <taxon>Bacillati</taxon>
        <taxon>Bacillota</taxon>
        <taxon>Clostridia</taxon>
        <taxon>Eubacteriales</taxon>
        <taxon>Proteinivoracaceae</taxon>
        <taxon>Proteinivorax</taxon>
    </lineage>
</organism>
<evidence type="ECO:0000256" key="2">
    <source>
        <dbReference type="ARBA" id="ARBA00012224"/>
    </source>
</evidence>
<keyword evidence="3" id="KW-0663">Pyridoxal phosphate</keyword>
<dbReference type="InterPro" id="IPR027619">
    <property type="entry name" value="C-S_lyase_PatB-like"/>
</dbReference>
<proteinExistence type="inferred from homology"/>
<evidence type="ECO:0000256" key="3">
    <source>
        <dbReference type="ARBA" id="ARBA00022898"/>
    </source>
</evidence>
<evidence type="ECO:0000259" key="6">
    <source>
        <dbReference type="Pfam" id="PF00155"/>
    </source>
</evidence>
<dbReference type="Pfam" id="PF00155">
    <property type="entry name" value="Aminotran_1_2"/>
    <property type="match status" value="1"/>
</dbReference>
<evidence type="ECO:0000256" key="4">
    <source>
        <dbReference type="ARBA" id="ARBA00023239"/>
    </source>
</evidence>
<feature type="domain" description="Aminotransferase class I/classII large" evidence="6">
    <location>
        <begin position="53"/>
        <end position="378"/>
    </location>
</feature>
<dbReference type="EC" id="4.4.1.13" evidence="2"/>
<dbReference type="InterPro" id="IPR015422">
    <property type="entry name" value="PyrdxlP-dep_Trfase_small"/>
</dbReference>
<dbReference type="GO" id="GO:0030170">
    <property type="term" value="F:pyridoxal phosphate binding"/>
    <property type="evidence" value="ECO:0007669"/>
    <property type="project" value="InterPro"/>
</dbReference>